<keyword evidence="2" id="KW-0812">Transmembrane</keyword>
<feature type="compositionally biased region" description="Basic and acidic residues" evidence="1">
    <location>
        <begin position="369"/>
        <end position="381"/>
    </location>
</feature>
<evidence type="ECO:0000313" key="5">
    <source>
        <dbReference type="Proteomes" id="UP000217289"/>
    </source>
</evidence>
<evidence type="ECO:0000313" key="4">
    <source>
        <dbReference type="EMBL" id="ATB34516.1"/>
    </source>
</evidence>
<dbReference type="KEGG" id="mbd:MEBOL_008021"/>
<dbReference type="InterPro" id="IPR012495">
    <property type="entry name" value="TadE-like_dom"/>
</dbReference>
<proteinExistence type="predicted"/>
<dbReference type="AlphaFoldDB" id="A0A250IUA9"/>
<feature type="region of interest" description="Disordered" evidence="1">
    <location>
        <begin position="360"/>
        <end position="381"/>
    </location>
</feature>
<organism evidence="4 5">
    <name type="scientific">Melittangium boletus DSM 14713</name>
    <dbReference type="NCBI Taxonomy" id="1294270"/>
    <lineage>
        <taxon>Bacteria</taxon>
        <taxon>Pseudomonadati</taxon>
        <taxon>Myxococcota</taxon>
        <taxon>Myxococcia</taxon>
        <taxon>Myxococcales</taxon>
        <taxon>Cystobacterineae</taxon>
        <taxon>Archangiaceae</taxon>
        <taxon>Melittangium</taxon>
    </lineage>
</organism>
<keyword evidence="5" id="KW-1185">Reference proteome</keyword>
<reference evidence="4 5" key="1">
    <citation type="submission" date="2017-06" db="EMBL/GenBank/DDBJ databases">
        <authorList>
            <person name="Kim H.J."/>
            <person name="Triplett B.A."/>
        </authorList>
    </citation>
    <scope>NUCLEOTIDE SEQUENCE [LARGE SCALE GENOMIC DNA]</scope>
    <source>
        <strain evidence="4 5">DSM 14713</strain>
    </source>
</reference>
<evidence type="ECO:0000256" key="2">
    <source>
        <dbReference type="SAM" id="Phobius"/>
    </source>
</evidence>
<sequence>MLRSRPFSSRSRRARRGAAVVEFALVTPILVSILFFSIYLTDIIRAKYKLQEASRYVAWEMSSYTLSDFANANHDQAFQTAMDSAVQEATERYKDMDSLDINSRFGTLLSAAAPQVTVKNQTVAGIDLSRVTQGGNGAGQPLNFLLDRFKFNTKGQVEVELTSTLSNTLMPRQYLQKERGGFYTVDNWGGRDLGNMPIKNRYTLIANGWHLPDGGDAVMSEYRAGDHTGGNSRHGIALQVDRMKFLSAGEFLKDTKLDRLTGTLDLIFPAFFGTFVTAHNYTSSSNTRGCNKGLHTATSGLNNLEDIPGLDEEEIDRRQRCFDTAPFRDTQAYSRSLYKNIFDARGEHFMGCKKAQADMPNSRGLGEGTSRDKNEQKITCE</sequence>
<feature type="domain" description="TadE-like" evidence="3">
    <location>
        <begin position="17"/>
        <end position="58"/>
    </location>
</feature>
<dbReference type="OrthoDB" id="5378961at2"/>
<gene>
    <name evidence="4" type="ORF">MEBOL_008021</name>
</gene>
<evidence type="ECO:0000256" key="1">
    <source>
        <dbReference type="SAM" id="MobiDB-lite"/>
    </source>
</evidence>
<dbReference type="EMBL" id="CP022163">
    <property type="protein sequence ID" value="ATB34516.1"/>
    <property type="molecule type" value="Genomic_DNA"/>
</dbReference>
<dbReference type="RefSeq" id="WP_095982403.1">
    <property type="nucleotide sequence ID" value="NZ_CP022163.1"/>
</dbReference>
<keyword evidence="2" id="KW-1133">Transmembrane helix</keyword>
<evidence type="ECO:0000259" key="3">
    <source>
        <dbReference type="Pfam" id="PF07811"/>
    </source>
</evidence>
<accession>A0A250IUA9</accession>
<name>A0A250IUA9_9BACT</name>
<dbReference type="Proteomes" id="UP000217289">
    <property type="component" value="Chromosome"/>
</dbReference>
<feature type="transmembrane region" description="Helical" evidence="2">
    <location>
        <begin position="20"/>
        <end position="40"/>
    </location>
</feature>
<protein>
    <submittedName>
        <fullName evidence="4">Pilus biogenesis protein, TadE family</fullName>
    </submittedName>
</protein>
<dbReference type="Pfam" id="PF07811">
    <property type="entry name" value="TadE"/>
    <property type="match status" value="1"/>
</dbReference>
<keyword evidence="2" id="KW-0472">Membrane</keyword>